<organism evidence="2 3">
    <name type="scientific">Neurospora tetraspora</name>
    <dbReference type="NCBI Taxonomy" id="94610"/>
    <lineage>
        <taxon>Eukaryota</taxon>
        <taxon>Fungi</taxon>
        <taxon>Dikarya</taxon>
        <taxon>Ascomycota</taxon>
        <taxon>Pezizomycotina</taxon>
        <taxon>Sordariomycetes</taxon>
        <taxon>Sordariomycetidae</taxon>
        <taxon>Sordariales</taxon>
        <taxon>Sordariaceae</taxon>
        <taxon>Neurospora</taxon>
    </lineage>
</organism>
<dbReference type="RefSeq" id="XP_062682216.1">
    <property type="nucleotide sequence ID" value="XM_062826894.1"/>
</dbReference>
<reference evidence="2" key="1">
    <citation type="journal article" date="2023" name="Mol. Phylogenet. Evol.">
        <title>Genome-scale phylogeny and comparative genomics of the fungal order Sordariales.</title>
        <authorList>
            <person name="Hensen N."/>
            <person name="Bonometti L."/>
            <person name="Westerberg I."/>
            <person name="Brannstrom I.O."/>
            <person name="Guillou S."/>
            <person name="Cros-Aarteil S."/>
            <person name="Calhoun S."/>
            <person name="Haridas S."/>
            <person name="Kuo A."/>
            <person name="Mondo S."/>
            <person name="Pangilinan J."/>
            <person name="Riley R."/>
            <person name="LaButti K."/>
            <person name="Andreopoulos B."/>
            <person name="Lipzen A."/>
            <person name="Chen C."/>
            <person name="Yan M."/>
            <person name="Daum C."/>
            <person name="Ng V."/>
            <person name="Clum A."/>
            <person name="Steindorff A."/>
            <person name="Ohm R.A."/>
            <person name="Martin F."/>
            <person name="Silar P."/>
            <person name="Natvig D.O."/>
            <person name="Lalanne C."/>
            <person name="Gautier V."/>
            <person name="Ament-Velasquez S.L."/>
            <person name="Kruys A."/>
            <person name="Hutchinson M.I."/>
            <person name="Powell A.J."/>
            <person name="Barry K."/>
            <person name="Miller A.N."/>
            <person name="Grigoriev I.V."/>
            <person name="Debuchy R."/>
            <person name="Gladieux P."/>
            <person name="Hiltunen Thoren M."/>
            <person name="Johannesson H."/>
        </authorList>
    </citation>
    <scope>NUCLEOTIDE SEQUENCE</scope>
    <source>
        <strain evidence="2">CBS 560.94</strain>
    </source>
</reference>
<evidence type="ECO:0000313" key="2">
    <source>
        <dbReference type="EMBL" id="KAK3345603.1"/>
    </source>
</evidence>
<evidence type="ECO:0000313" key="3">
    <source>
        <dbReference type="Proteomes" id="UP001278500"/>
    </source>
</evidence>
<keyword evidence="3" id="KW-1185">Reference proteome</keyword>
<sequence length="422" mass="47685">MSAVFDSSDDERHCKIDLLNRGGVVSWEDAEHVIQHTSNLSMDFHVDTSEQRALFVLHTPVYLKASMPNYLVFRLLMYPENIRSIEFDPKTRPPIPGMENAPNKFMRLRFLMTQPPSLAVPKDRPLEPKPRSRDLLDTLKTLATVQELNIYLDKLCFVPEVRFQLALLPAVFPSTNLGDRPKTDPDRSNLQVLHKGLGAVILEMGATVAGPGATLANTAAKQVVHETIEEVAPAYIKDGSLQSPAQVITPSDRKRRRTSESLSPSTTDKRILTAFADLKSRFEHLEKRLAGSFRCDHTPCRYDTEEMEHIIGHVNDKIDTDMENVQWELEDNLFGETQQLVVEKTEEQQSQLWADMREGLMDEMRREIKEELKAELRQELAAEVKMELFKDMAQAMMRAACGDGGKSGTGMSQSTQSTDSTQ</sequence>
<evidence type="ECO:0000256" key="1">
    <source>
        <dbReference type="SAM" id="MobiDB-lite"/>
    </source>
</evidence>
<feature type="region of interest" description="Disordered" evidence="1">
    <location>
        <begin position="246"/>
        <end position="266"/>
    </location>
</feature>
<proteinExistence type="predicted"/>
<dbReference type="EMBL" id="JAUEPP010000004">
    <property type="protein sequence ID" value="KAK3345603.1"/>
    <property type="molecule type" value="Genomic_DNA"/>
</dbReference>
<protein>
    <submittedName>
        <fullName evidence="2">Uncharacterized protein</fullName>
    </submittedName>
</protein>
<feature type="compositionally biased region" description="Low complexity" evidence="1">
    <location>
        <begin position="409"/>
        <end position="422"/>
    </location>
</feature>
<dbReference type="AlphaFoldDB" id="A0AAE0JGL1"/>
<dbReference type="Proteomes" id="UP001278500">
    <property type="component" value="Unassembled WGS sequence"/>
</dbReference>
<comment type="caution">
    <text evidence="2">The sequence shown here is derived from an EMBL/GenBank/DDBJ whole genome shotgun (WGS) entry which is preliminary data.</text>
</comment>
<reference evidence="2" key="2">
    <citation type="submission" date="2023-06" db="EMBL/GenBank/DDBJ databases">
        <authorList>
            <consortium name="Lawrence Berkeley National Laboratory"/>
            <person name="Haridas S."/>
            <person name="Hensen N."/>
            <person name="Bonometti L."/>
            <person name="Westerberg I."/>
            <person name="Brannstrom I.O."/>
            <person name="Guillou S."/>
            <person name="Cros-Aarteil S."/>
            <person name="Calhoun S."/>
            <person name="Kuo A."/>
            <person name="Mondo S."/>
            <person name="Pangilinan J."/>
            <person name="Riley R."/>
            <person name="Labutti K."/>
            <person name="Andreopoulos B."/>
            <person name="Lipzen A."/>
            <person name="Chen C."/>
            <person name="Yanf M."/>
            <person name="Daum C."/>
            <person name="Ng V."/>
            <person name="Clum A."/>
            <person name="Steindorff A."/>
            <person name="Ohm R."/>
            <person name="Martin F."/>
            <person name="Silar P."/>
            <person name="Natvig D."/>
            <person name="Lalanne C."/>
            <person name="Gautier V."/>
            <person name="Ament-Velasquez S.L."/>
            <person name="Kruys A."/>
            <person name="Hutchinson M.I."/>
            <person name="Powell A.J."/>
            <person name="Barry K."/>
            <person name="Miller A.N."/>
            <person name="Grigoriev I.V."/>
            <person name="Debuchy R."/>
            <person name="Gladieux P."/>
            <person name="Thoren M.H."/>
            <person name="Johannesson H."/>
        </authorList>
    </citation>
    <scope>NUCLEOTIDE SEQUENCE</scope>
    <source>
        <strain evidence="2">CBS 560.94</strain>
    </source>
</reference>
<feature type="region of interest" description="Disordered" evidence="1">
    <location>
        <begin position="401"/>
        <end position="422"/>
    </location>
</feature>
<gene>
    <name evidence="2" type="ORF">B0H65DRAFT_467099</name>
</gene>
<dbReference type="GeneID" id="87864048"/>
<name>A0AAE0JGL1_9PEZI</name>
<accession>A0AAE0JGL1</accession>